<sequence length="102" mass="12124">MLCTNVRQLQWNQPKGITKMEELSKYEVAQHECKKRKKNRIEAGTNFKRLLDDKKVLSSSLNLIPMCYVTMKTIIFKNHLHNWQTSPLRASFWAIWTKSSRK</sequence>
<dbReference type="Proteomes" id="UP000242450">
    <property type="component" value="Chromosome 15"/>
</dbReference>
<protein>
    <submittedName>
        <fullName evidence="1">Uncharacterized protein</fullName>
    </submittedName>
</protein>
<organism evidence="1 2">
    <name type="scientific">Cervus elaphus hippelaphus</name>
    <name type="common">European red deer</name>
    <dbReference type="NCBI Taxonomy" id="46360"/>
    <lineage>
        <taxon>Eukaryota</taxon>
        <taxon>Metazoa</taxon>
        <taxon>Chordata</taxon>
        <taxon>Craniata</taxon>
        <taxon>Vertebrata</taxon>
        <taxon>Euteleostomi</taxon>
        <taxon>Mammalia</taxon>
        <taxon>Eutheria</taxon>
        <taxon>Laurasiatheria</taxon>
        <taxon>Artiodactyla</taxon>
        <taxon>Ruminantia</taxon>
        <taxon>Pecora</taxon>
        <taxon>Cervidae</taxon>
        <taxon>Cervinae</taxon>
        <taxon>Cervus</taxon>
    </lineage>
</organism>
<keyword evidence="2" id="KW-1185">Reference proteome</keyword>
<feature type="non-terminal residue" evidence="1">
    <location>
        <position position="102"/>
    </location>
</feature>
<comment type="caution">
    <text evidence="1">The sequence shown here is derived from an EMBL/GenBank/DDBJ whole genome shotgun (WGS) entry which is preliminary data.</text>
</comment>
<proteinExistence type="predicted"/>
<dbReference type="EMBL" id="MKHE01000015">
    <property type="protein sequence ID" value="OWK07532.1"/>
    <property type="molecule type" value="Genomic_DNA"/>
</dbReference>
<gene>
    <name evidence="1" type="ORF">Celaphus_00008426</name>
</gene>
<accession>A0A212CNQ5</accession>
<dbReference type="AlphaFoldDB" id="A0A212CNQ5"/>
<name>A0A212CNQ5_CEREH</name>
<evidence type="ECO:0000313" key="2">
    <source>
        <dbReference type="Proteomes" id="UP000242450"/>
    </source>
</evidence>
<reference evidence="1 2" key="1">
    <citation type="journal article" date="2018" name="Mol. Genet. Genomics">
        <title>The red deer Cervus elaphus genome CerEla1.0: sequencing, annotating, genes, and chromosomes.</title>
        <authorList>
            <person name="Bana N.A."/>
            <person name="Nyiri A."/>
            <person name="Nagy J."/>
            <person name="Frank K."/>
            <person name="Nagy T."/>
            <person name="Steger V."/>
            <person name="Schiller M."/>
            <person name="Lakatos P."/>
            <person name="Sugar L."/>
            <person name="Horn P."/>
            <person name="Barta E."/>
            <person name="Orosz L."/>
        </authorList>
    </citation>
    <scope>NUCLEOTIDE SEQUENCE [LARGE SCALE GENOMIC DNA]</scope>
    <source>
        <strain evidence="1">Hungarian</strain>
    </source>
</reference>
<evidence type="ECO:0000313" key="1">
    <source>
        <dbReference type="EMBL" id="OWK07532.1"/>
    </source>
</evidence>